<dbReference type="GO" id="GO:0005506">
    <property type="term" value="F:iron ion binding"/>
    <property type="evidence" value="ECO:0007669"/>
    <property type="project" value="InterPro"/>
</dbReference>
<keyword evidence="2" id="KW-0349">Heme</keyword>
<reference evidence="7 8" key="1">
    <citation type="submission" date="2018-03" db="EMBL/GenBank/DDBJ databases">
        <title>Genomic Encyclopedia of Archaeal and Bacterial Type Strains, Phase II (KMG-II): from individual species to whole genera.</title>
        <authorList>
            <person name="Goeker M."/>
        </authorList>
    </citation>
    <scope>NUCLEOTIDE SEQUENCE [LARGE SCALE GENOMIC DNA]</scope>
    <source>
        <strain evidence="7 8">DSM 45348</strain>
    </source>
</reference>
<dbReference type="OrthoDB" id="4133219at2"/>
<dbReference type="AlphaFoldDB" id="A0A2T0R915"/>
<dbReference type="GO" id="GO:0004497">
    <property type="term" value="F:monooxygenase activity"/>
    <property type="evidence" value="ECO:0007669"/>
    <property type="project" value="UniProtKB-KW"/>
</dbReference>
<sequence>MTKENATTWAPPPEETGELFSWFRQMREAGPVLQEDPTGIWHIFGYPEVAAVLSDHQHFSNDFSGLAPAPEELAFFVQGNFAAMDPPQHRKIRGLVTQVFTPKFSAKMEARIRTITRELMDGMKASSSVDVHNQLSFPMPVMTIAEVIGVPGTDVPLFKQWTDVLLSIGGEGDIGQPSDEAVQAITPTMRELNEYLRAHVRRKRDVASDDLISLLTNVEVDGSRLSDEEIVGFVALLLITGQGTTLTIGNALLCLDQDPQAKAALRADYSSIPGAVEEVIRYRSQAARTGRLCVEDATIGGATIPRNGIVTVWLAAANRDPRQFADPDTFDFRRSPNQHLALGHGIHFCLGASLARTQARVVLEELFERTTSFQIDKERTSWLDPRSVIGPKEMSLFVEWR</sequence>
<organism evidence="7 8">
    <name type="scientific">Pseudosporangium ferrugineum</name>
    <dbReference type="NCBI Taxonomy" id="439699"/>
    <lineage>
        <taxon>Bacteria</taxon>
        <taxon>Bacillati</taxon>
        <taxon>Actinomycetota</taxon>
        <taxon>Actinomycetes</taxon>
        <taxon>Micromonosporales</taxon>
        <taxon>Micromonosporaceae</taxon>
        <taxon>Pseudosporangium</taxon>
    </lineage>
</organism>
<dbReference type="CDD" id="cd11032">
    <property type="entry name" value="P450_EryK-like"/>
    <property type="match status" value="1"/>
</dbReference>
<proteinExistence type="inferred from homology"/>
<dbReference type="PRINTS" id="PR00359">
    <property type="entry name" value="BP450"/>
</dbReference>
<dbReference type="GO" id="GO:0020037">
    <property type="term" value="F:heme binding"/>
    <property type="evidence" value="ECO:0007669"/>
    <property type="project" value="InterPro"/>
</dbReference>
<comment type="similarity">
    <text evidence="1">Belongs to the cytochrome P450 family.</text>
</comment>
<evidence type="ECO:0000256" key="3">
    <source>
        <dbReference type="ARBA" id="ARBA00022723"/>
    </source>
</evidence>
<dbReference type="PANTHER" id="PTHR46696:SF6">
    <property type="entry name" value="P450, PUTATIVE (EUROFUNG)-RELATED"/>
    <property type="match status" value="1"/>
</dbReference>
<gene>
    <name evidence="7" type="ORF">CLV70_1513</name>
</gene>
<dbReference type="InterPro" id="IPR001128">
    <property type="entry name" value="Cyt_P450"/>
</dbReference>
<evidence type="ECO:0000256" key="1">
    <source>
        <dbReference type="ARBA" id="ARBA00010617"/>
    </source>
</evidence>
<dbReference type="Gene3D" id="1.10.630.10">
    <property type="entry name" value="Cytochrome P450"/>
    <property type="match status" value="1"/>
</dbReference>
<dbReference type="EMBL" id="PVZG01000051">
    <property type="protein sequence ID" value="PRY17648.1"/>
    <property type="molecule type" value="Genomic_DNA"/>
</dbReference>
<keyword evidence="3" id="KW-0479">Metal-binding</keyword>
<evidence type="ECO:0000313" key="8">
    <source>
        <dbReference type="Proteomes" id="UP000239209"/>
    </source>
</evidence>
<dbReference type="GO" id="GO:0017000">
    <property type="term" value="P:antibiotic biosynthetic process"/>
    <property type="evidence" value="ECO:0007669"/>
    <property type="project" value="UniProtKB-ARBA"/>
</dbReference>
<comment type="caution">
    <text evidence="7">The sequence shown here is derived from an EMBL/GenBank/DDBJ whole genome shotgun (WGS) entry which is preliminary data.</text>
</comment>
<keyword evidence="5" id="KW-0408">Iron</keyword>
<dbReference type="RefSeq" id="WP_146164341.1">
    <property type="nucleotide sequence ID" value="NZ_PVZG01000051.1"/>
</dbReference>
<accession>A0A2T0R915</accession>
<dbReference type="SUPFAM" id="SSF48264">
    <property type="entry name" value="Cytochrome P450"/>
    <property type="match status" value="1"/>
</dbReference>
<keyword evidence="4" id="KW-0560">Oxidoreductase</keyword>
<keyword evidence="8" id="KW-1185">Reference proteome</keyword>
<dbReference type="InterPro" id="IPR036396">
    <property type="entry name" value="Cyt_P450_sf"/>
</dbReference>
<dbReference type="GO" id="GO:0016705">
    <property type="term" value="F:oxidoreductase activity, acting on paired donors, with incorporation or reduction of molecular oxygen"/>
    <property type="evidence" value="ECO:0007669"/>
    <property type="project" value="InterPro"/>
</dbReference>
<evidence type="ECO:0000256" key="5">
    <source>
        <dbReference type="ARBA" id="ARBA00023004"/>
    </source>
</evidence>
<name>A0A2T0R915_9ACTN</name>
<protein>
    <submittedName>
        <fullName evidence="7">Cytochrome P450</fullName>
    </submittedName>
</protein>
<keyword evidence="6" id="KW-0503">Monooxygenase</keyword>
<evidence type="ECO:0000313" key="7">
    <source>
        <dbReference type="EMBL" id="PRY17648.1"/>
    </source>
</evidence>
<evidence type="ECO:0000256" key="6">
    <source>
        <dbReference type="ARBA" id="ARBA00023033"/>
    </source>
</evidence>
<dbReference type="PANTHER" id="PTHR46696">
    <property type="entry name" value="P450, PUTATIVE (EUROFUNG)-RELATED"/>
    <property type="match status" value="1"/>
</dbReference>
<evidence type="ECO:0000256" key="4">
    <source>
        <dbReference type="ARBA" id="ARBA00023002"/>
    </source>
</evidence>
<dbReference type="InterPro" id="IPR002397">
    <property type="entry name" value="Cyt_P450_B"/>
</dbReference>
<dbReference type="Pfam" id="PF00067">
    <property type="entry name" value="p450"/>
    <property type="match status" value="1"/>
</dbReference>
<dbReference type="Proteomes" id="UP000239209">
    <property type="component" value="Unassembled WGS sequence"/>
</dbReference>
<dbReference type="FunFam" id="1.10.630.10:FF:000018">
    <property type="entry name" value="Cytochrome P450 monooxygenase"/>
    <property type="match status" value="1"/>
</dbReference>
<evidence type="ECO:0000256" key="2">
    <source>
        <dbReference type="ARBA" id="ARBA00022617"/>
    </source>
</evidence>